<comment type="caution">
    <text evidence="1">The sequence shown here is derived from an EMBL/GenBank/DDBJ whole genome shotgun (WGS) entry which is preliminary data.</text>
</comment>
<dbReference type="RefSeq" id="WP_179658757.1">
    <property type="nucleotide sequence ID" value="NZ_JACBZR010000001.1"/>
</dbReference>
<proteinExistence type="predicted"/>
<accession>A0A7Z0DMM3</accession>
<gene>
    <name evidence="1" type="ORF">BJ988_003079</name>
</gene>
<evidence type="ECO:0000313" key="2">
    <source>
        <dbReference type="Proteomes" id="UP000564496"/>
    </source>
</evidence>
<keyword evidence="2" id="KW-1185">Reference proteome</keyword>
<sequence length="132" mass="14370">MLAFGPPLPTIGGHTVLATNWPDGFRYSQTQTVSLTQQQIVGGDEAAERRNEQLRGIDGGSLRLNVRPAKLPGLGAVALHFPQHRPGLFVYPMRIDSEVVSYGNADPRQLAERVLADFGVVLDVPTDLSHED</sequence>
<dbReference type="EMBL" id="JACBZR010000001">
    <property type="protein sequence ID" value="NYI78431.1"/>
    <property type="molecule type" value="Genomic_DNA"/>
</dbReference>
<dbReference type="AlphaFoldDB" id="A0A7Z0DMM3"/>
<reference evidence="1 2" key="1">
    <citation type="submission" date="2020-07" db="EMBL/GenBank/DDBJ databases">
        <title>Sequencing the genomes of 1000 actinobacteria strains.</title>
        <authorList>
            <person name="Klenk H.-P."/>
        </authorList>
    </citation>
    <scope>NUCLEOTIDE SEQUENCE [LARGE SCALE GENOMIC DNA]</scope>
    <source>
        <strain evidence="1 2">DSM 26487</strain>
    </source>
</reference>
<dbReference type="Proteomes" id="UP000564496">
    <property type="component" value="Unassembled WGS sequence"/>
</dbReference>
<organism evidence="1 2">
    <name type="scientific">Nocardioides panzhihuensis</name>
    <dbReference type="NCBI Taxonomy" id="860243"/>
    <lineage>
        <taxon>Bacteria</taxon>
        <taxon>Bacillati</taxon>
        <taxon>Actinomycetota</taxon>
        <taxon>Actinomycetes</taxon>
        <taxon>Propionibacteriales</taxon>
        <taxon>Nocardioidaceae</taxon>
        <taxon>Nocardioides</taxon>
    </lineage>
</organism>
<protein>
    <submittedName>
        <fullName evidence="1">Uncharacterized protein</fullName>
    </submittedName>
</protein>
<name>A0A7Z0DMM3_9ACTN</name>
<evidence type="ECO:0000313" key="1">
    <source>
        <dbReference type="EMBL" id="NYI78431.1"/>
    </source>
</evidence>